<dbReference type="PROSITE" id="PS60019">
    <property type="entry name" value="I_CONOTOXIN"/>
    <property type="match status" value="1"/>
</dbReference>
<reference evidence="6" key="1">
    <citation type="journal article" date="2017" name="Genome Biol. Evol.">
        <title>Divergence of the Venom Exogene Repertoire in Two Sister Species of Turriconus.</title>
        <authorList>
            <person name="Li Q."/>
            <person name="Barghi N."/>
            <person name="Lu A."/>
            <person name="Fedosov A.E."/>
            <person name="Bandyopadhyay P.K."/>
            <person name="Lluisma A.O."/>
            <person name="Concepcion G.P."/>
            <person name="Yandell M."/>
            <person name="Olivera B.M."/>
            <person name="Safavi-Hemami H."/>
        </authorList>
    </citation>
    <scope>NUCLEOTIDE SEQUENCE</scope>
    <source>
        <strain evidence="6">I3_Amz11.2</strain>
    </source>
</reference>
<evidence type="ECO:0000313" key="6">
    <source>
        <dbReference type="EMBL" id="ATF27397.1"/>
    </source>
</evidence>
<feature type="chain" id="PRO_5012561430" evidence="5">
    <location>
        <begin position="20"/>
        <end position="81"/>
    </location>
</feature>
<evidence type="ECO:0000256" key="1">
    <source>
        <dbReference type="ARBA" id="ARBA00004613"/>
    </source>
</evidence>
<comment type="subcellular location">
    <subcellularLocation>
        <location evidence="1">Secreted</location>
    </subcellularLocation>
</comment>
<feature type="signal peptide" evidence="5">
    <location>
        <begin position="1"/>
        <end position="19"/>
    </location>
</feature>
<proteinExistence type="evidence at transcript level"/>
<keyword evidence="2" id="KW-0964">Secreted</keyword>
<reference evidence="6" key="2">
    <citation type="submission" date="2017-07" db="EMBL/GenBank/DDBJ databases">
        <authorList>
            <person name="Sun Z.S."/>
            <person name="Albrecht U."/>
            <person name="Echele G."/>
            <person name="Lee C.C."/>
        </authorList>
    </citation>
    <scope>NUCLEOTIDE SEQUENCE</scope>
    <source>
        <strain evidence="6">I3_Amz11.2</strain>
    </source>
</reference>
<keyword evidence="5" id="KW-0732">Signal</keyword>
<name>A0A291C1R0_9COND</name>
<sequence length="81" mass="8815">MKLFLAIVPILMLLSLSAGAETSDNRASRTVTAAIDWLFGPWSWTCSTLGEQCSIHSDCCGDLCCSGVQCSMTYVSCQWGW</sequence>
<dbReference type="GO" id="GO:0005576">
    <property type="term" value="C:extracellular region"/>
    <property type="evidence" value="ECO:0007669"/>
    <property type="project" value="UniProtKB-SubCell"/>
</dbReference>
<dbReference type="EMBL" id="MF576563">
    <property type="protein sequence ID" value="ATF27397.1"/>
    <property type="molecule type" value="mRNA"/>
</dbReference>
<accession>A0A291C1R0</accession>
<protein>
    <submittedName>
        <fullName evidence="6">Conotoxin</fullName>
    </submittedName>
</protein>
<evidence type="ECO:0000256" key="4">
    <source>
        <dbReference type="ARBA" id="ARBA00023157"/>
    </source>
</evidence>
<evidence type="ECO:0000256" key="3">
    <source>
        <dbReference type="ARBA" id="ARBA00022656"/>
    </source>
</evidence>
<evidence type="ECO:0000256" key="5">
    <source>
        <dbReference type="SAM" id="SignalP"/>
    </source>
</evidence>
<keyword evidence="3" id="KW-0800">Toxin</keyword>
<keyword evidence="4" id="KW-1015">Disulfide bond</keyword>
<dbReference type="GO" id="GO:0090729">
    <property type="term" value="F:toxin activity"/>
    <property type="evidence" value="ECO:0007669"/>
    <property type="project" value="UniProtKB-KW"/>
</dbReference>
<evidence type="ECO:0000256" key="2">
    <source>
        <dbReference type="ARBA" id="ARBA00022525"/>
    </source>
</evidence>
<dbReference type="AlphaFoldDB" id="A0A291C1R0"/>
<organism evidence="6">
    <name type="scientific">Conus andremenezi</name>
    <dbReference type="NCBI Taxonomy" id="1077466"/>
    <lineage>
        <taxon>Eukaryota</taxon>
        <taxon>Metazoa</taxon>
        <taxon>Spiralia</taxon>
        <taxon>Lophotrochozoa</taxon>
        <taxon>Mollusca</taxon>
        <taxon>Gastropoda</taxon>
        <taxon>Caenogastropoda</taxon>
        <taxon>Neogastropoda</taxon>
        <taxon>Conoidea</taxon>
        <taxon>Conidae</taxon>
        <taxon>Conus</taxon>
        <taxon>Turriconus</taxon>
    </lineage>
</organism>
<dbReference type="InterPro" id="IPR013141">
    <property type="entry name" value="Conotoxin-I_CS"/>
</dbReference>